<dbReference type="EMBL" id="PEDL01000045">
    <property type="protein sequence ID" value="PHV69198.1"/>
    <property type="molecule type" value="Genomic_DNA"/>
</dbReference>
<organism evidence="1 2">
    <name type="scientific">Sporanaerobium hydrogeniformans</name>
    <dbReference type="NCBI Taxonomy" id="3072179"/>
    <lineage>
        <taxon>Bacteria</taxon>
        <taxon>Bacillati</taxon>
        <taxon>Bacillota</taxon>
        <taxon>Clostridia</taxon>
        <taxon>Lachnospirales</taxon>
        <taxon>Lachnospiraceae</taxon>
        <taxon>Sporanaerobium</taxon>
    </lineage>
</organism>
<accession>A0AC61D770</accession>
<gene>
    <name evidence="1" type="ORF">CS063_17165</name>
</gene>
<keyword evidence="2" id="KW-1185">Reference proteome</keyword>
<dbReference type="Proteomes" id="UP000224460">
    <property type="component" value="Unassembled WGS sequence"/>
</dbReference>
<comment type="caution">
    <text evidence="1">The sequence shown here is derived from an EMBL/GenBank/DDBJ whole genome shotgun (WGS) entry which is preliminary data.</text>
</comment>
<name>A0AC61D770_9FIRM</name>
<sequence>MKNIRRKSLSLLLSLTVLMSTFLGLTPVNVWASSSILLFEDTFQNPQTTSQAWSINAGTWDAEWSLKANPTEAEKDALFYERKASEGYLTVGDTAWSDYTIETKVYMPTGDSWINLRGRVQADSSKYYQMGYNPGTKTISLQVGSQSLKDYPMTLNANQWYTFKMTFNGNRIEGYVDNQKIMSAVDNTYSSGKAGLRTNWGSMYVSEYRVKSIPENNVVLTSTGKTATSVALDWEDVVGATAYTVYRSTTPDSSYTEVYSGGASTYTDTSVTEGTIYYYKMTFTDGEESQFSNVVSVIPSASANAYTIALDAVTYTLAKGKTHAIKVTKTNEDSSIENVTTESTYISSDETIATVDAQGIVKAVNLGKTTITVTYDNKDYTINVTVAEDAILYYTFDEGSGSTVVDGTGNGHSATVKGGATWVSGGGIAFDGVDDYIELPQNILTGLDSITISAQVYVDTKAKYPAWIFNFGSSTDPNSNENANYLGFILNTDKFRVASTKTRWSGEKNTTVNSVYNKGVWQTITYTQTGQTGVIYVDGEKLGENSGMTYLPKDIINTYNFIGRAPYVGDPYFKGKISDFKIYNRALSSMEIKDIYSETEQSMFEKDCNTLSLGDVSAVTEDLVLPTKGEYGSTITWTSNKPEVIENNGIVHRPAADAQDVEVILTAILTKGIYTQTKQFPATVIKQLDEAGQVALKLKEDYNALELYNTDDVRGNLPLVREGANGSTIDWESSDTRIVTDNGQIGELYDGGIVNRPEANQTPANVQLTAKLSLNGQEMTKVFDVTVQPKPKNLDTEYTAGYLWTYFKETDYEKIYYGYSPDGANWTKLNKDQNDISQYILQNSSGTKGVRDPHLIRSAEGDKYWILGTDLHAEGTAPGKTWDQLNASQKLVVWESNDMVNWTESRLVFAGFPYAGCVWAPEAIYDEETGDYLVYWSGRDQRQNGTNDWALRVYVCRTRDFHTFTEPQVWLNEDNPSGGEVNIIDSSITKIGDYYYRFSTSDWLTVIDRCKTLSDSPYDVNNPNSSEWERVMARGKSAVAGLDSMEGITSYELPDGTICVMGDNSAYRGFTISKEDMESLNLTFKRLSSTFKDGNFRHGSVLRLSKAEEARILAAFGGDELVGPATRPASDENGLFFSEDFESTVDGNLTLKGNATVASGKLVLDGTSGSYAKLPAGWMDGLDQATISFDIKTELSSGNFFTFAIGQDSNKYMFFRARGNDFYTGITTSSYTAESKMAGTVSNAVSNWKNVILTFDDNKMKLYVDGKLVASNNTSATKLSDLGENVDILFGKSFYSGDAYFKGSYDNIKFYDRALGGVEIAAMNNTTPTLINGASVGIPAVSGEAGLDEHTTILSKLENNELISIIKAYSYDKETNTSTKVDITNIPLMLDLLEDRVALTIDGKSFKNGDTVDLSKNLSVVATYTYNSQEYTQEIVVKTPELAYNPVLPGQFADPDIDQFDGKYWIFPTTDGFSGWSGTTFYAFSSDSLEGPWHNEGPILEVNKDAVEAMNTVHNYTVPKSPWSIGSAWAPSIEKIGNKYYFFYCAKESSGSSSIGVAVADKPQGPYSAQTSPLITYSSSNTAGAKVGQAIDPSIFTDIDGKHYIYYGNGSAAVAELEVNDNGIVSIKSGTTRLLQGLTDFRESVIVLRIGDTYHFTWSCDDTGSENYRVNYGTSNSPYGPVTQKYLLLQKDKEKGMLGTAHQSMMQDADTGKYYISYHRFYMPLGIYTSGLGYHRETCINEVPYDEKSGLLLAIKPTMAGVTDDIILADGSVYAPKKVITGVASVEVGTEIGVAPVLPKTVKVTYSDNTTGNINVTWDAVLQEQYAIIGSFIVEGTVEGTELRARAEVTVSEKPVITPTITGLKTVQVTTMAGTKPQLPLQVEATYSDTTKAMVNVVWDTILAEKYAQAGTFVVEGMVEGTTLRARTEVTVKATSSGGGGSGSSGSSSSGGGTLP</sequence>
<reference evidence="1" key="1">
    <citation type="submission" date="2017-10" db="EMBL/GenBank/DDBJ databases">
        <title>Genome sequence of cellulolytic Lachnospiraceae bacterium XHS1971 isolated from hotspring sediment.</title>
        <authorList>
            <person name="Vasudevan G."/>
            <person name="Joshi A.J."/>
            <person name="Hivarkar S."/>
            <person name="Lanjekar V.B."/>
            <person name="Dhakephalkar P.K."/>
            <person name="Dagar S."/>
        </authorList>
    </citation>
    <scope>NUCLEOTIDE SEQUENCE</scope>
    <source>
        <strain evidence="1">XHS1971</strain>
    </source>
</reference>
<proteinExistence type="predicted"/>
<evidence type="ECO:0000313" key="2">
    <source>
        <dbReference type="Proteomes" id="UP000224460"/>
    </source>
</evidence>
<evidence type="ECO:0000313" key="1">
    <source>
        <dbReference type="EMBL" id="PHV69198.1"/>
    </source>
</evidence>
<protein>
    <submittedName>
        <fullName evidence="1">Uncharacterized protein</fullName>
    </submittedName>
</protein>
<feature type="non-terminal residue" evidence="1">
    <location>
        <position position="1956"/>
    </location>
</feature>